<dbReference type="GO" id="GO:0008168">
    <property type="term" value="F:methyltransferase activity"/>
    <property type="evidence" value="ECO:0007669"/>
    <property type="project" value="UniProtKB-KW"/>
</dbReference>
<dbReference type="Pfam" id="PF13649">
    <property type="entry name" value="Methyltransf_25"/>
    <property type="match status" value="1"/>
</dbReference>
<dbReference type="InterPro" id="IPR041698">
    <property type="entry name" value="Methyltransf_25"/>
</dbReference>
<dbReference type="Proteomes" id="UP000289821">
    <property type="component" value="Unassembled WGS sequence"/>
</dbReference>
<evidence type="ECO:0000313" key="4">
    <source>
        <dbReference type="Proteomes" id="UP000289821"/>
    </source>
</evidence>
<keyword evidence="1 3" id="KW-0808">Transferase</keyword>
<dbReference type="AlphaFoldDB" id="A0A4Q0NPW7"/>
<dbReference type="PANTHER" id="PTHR43861:SF6">
    <property type="entry name" value="METHYLTRANSFERASE TYPE 11"/>
    <property type="match status" value="1"/>
</dbReference>
<protein>
    <submittedName>
        <fullName evidence="3">Methyltransferase family protein</fullName>
    </submittedName>
</protein>
<keyword evidence="4" id="KW-1185">Reference proteome</keyword>
<dbReference type="GO" id="GO:0032259">
    <property type="term" value="P:methylation"/>
    <property type="evidence" value="ECO:0007669"/>
    <property type="project" value="UniProtKB-KW"/>
</dbReference>
<evidence type="ECO:0000256" key="1">
    <source>
        <dbReference type="ARBA" id="ARBA00022679"/>
    </source>
</evidence>
<dbReference type="Gene3D" id="3.40.50.150">
    <property type="entry name" value="Vaccinia Virus protein VP39"/>
    <property type="match status" value="1"/>
</dbReference>
<comment type="caution">
    <text evidence="3">The sequence shown here is derived from an EMBL/GenBank/DDBJ whole genome shotgun (WGS) entry which is preliminary data.</text>
</comment>
<dbReference type="RefSeq" id="WP_128762487.1">
    <property type="nucleotide sequence ID" value="NZ_QOVI01000007.1"/>
</dbReference>
<dbReference type="EMBL" id="QOVI01000007">
    <property type="protein sequence ID" value="RXG12340.1"/>
    <property type="molecule type" value="Genomic_DNA"/>
</dbReference>
<dbReference type="PANTHER" id="PTHR43861">
    <property type="entry name" value="TRANS-ACONITATE 2-METHYLTRANSFERASE-RELATED"/>
    <property type="match status" value="1"/>
</dbReference>
<dbReference type="InterPro" id="IPR029063">
    <property type="entry name" value="SAM-dependent_MTases_sf"/>
</dbReference>
<feature type="domain" description="Methyltransferase" evidence="2">
    <location>
        <begin position="44"/>
        <end position="136"/>
    </location>
</feature>
<evidence type="ECO:0000259" key="2">
    <source>
        <dbReference type="Pfam" id="PF13649"/>
    </source>
</evidence>
<evidence type="ECO:0000313" key="3">
    <source>
        <dbReference type="EMBL" id="RXG12340.1"/>
    </source>
</evidence>
<proteinExistence type="predicted"/>
<sequence>MRESLDYYNAEVEKMTLDYLNGNPRIESAIKELGSFIKPSSTSILDIGCGIGWSSHEFAKTFSSTKIYGIDLSPRLIEKAKTLFLRSNLEYHCVDITEDFSFDSKFDTVSLIDVYEHIPLNSREEFHERIKLFLNDGSRVLLACPSKFHQNWLRANKPEGLQPVDEDVDFNTIQKLSSDLDCEVIFFSYKKIWRAYDYFYAVLERRPRYGSEREITQQAPIVLERQAERYKRLGVPYSKKNREFKGYYMLKRLKTIFR</sequence>
<reference evidence="3 4" key="1">
    <citation type="submission" date="2018-07" db="EMBL/GenBank/DDBJ databases">
        <title>Leeuwenhoekiella genomics.</title>
        <authorList>
            <person name="Tahon G."/>
            <person name="Willems A."/>
        </authorList>
    </citation>
    <scope>NUCLEOTIDE SEQUENCE [LARGE SCALE GENOMIC DNA]</scope>
    <source>
        <strain evidence="3 4">R-50232</strain>
    </source>
</reference>
<gene>
    <name evidence="3" type="ORF">DSM04_107111</name>
</gene>
<accession>A0A4Q0NPW7</accession>
<keyword evidence="3" id="KW-0489">Methyltransferase</keyword>
<organism evidence="3 4">
    <name type="scientific">Leeuwenhoekiella aestuarii</name>
    <dbReference type="NCBI Taxonomy" id="2249426"/>
    <lineage>
        <taxon>Bacteria</taxon>
        <taxon>Pseudomonadati</taxon>
        <taxon>Bacteroidota</taxon>
        <taxon>Flavobacteriia</taxon>
        <taxon>Flavobacteriales</taxon>
        <taxon>Flavobacteriaceae</taxon>
        <taxon>Leeuwenhoekiella</taxon>
    </lineage>
</organism>
<name>A0A4Q0NPW7_9FLAO</name>
<dbReference type="SUPFAM" id="SSF53335">
    <property type="entry name" value="S-adenosyl-L-methionine-dependent methyltransferases"/>
    <property type="match status" value="1"/>
</dbReference>
<dbReference type="CDD" id="cd02440">
    <property type="entry name" value="AdoMet_MTases"/>
    <property type="match status" value="1"/>
</dbReference>